<reference evidence="2 3" key="1">
    <citation type="journal article" date="2011" name="Science">
        <title>The Selaginella genome identifies genetic changes associated with the evolution of vascular plants.</title>
        <authorList>
            <person name="Banks J.A."/>
            <person name="Nishiyama T."/>
            <person name="Hasebe M."/>
            <person name="Bowman J.L."/>
            <person name="Gribskov M."/>
            <person name="dePamphilis C."/>
            <person name="Albert V.A."/>
            <person name="Aono N."/>
            <person name="Aoyama T."/>
            <person name="Ambrose B.A."/>
            <person name="Ashton N.W."/>
            <person name="Axtell M.J."/>
            <person name="Barker E."/>
            <person name="Barker M.S."/>
            <person name="Bennetzen J.L."/>
            <person name="Bonawitz N.D."/>
            <person name="Chapple C."/>
            <person name="Cheng C."/>
            <person name="Correa L.G."/>
            <person name="Dacre M."/>
            <person name="DeBarry J."/>
            <person name="Dreyer I."/>
            <person name="Elias M."/>
            <person name="Engstrom E.M."/>
            <person name="Estelle M."/>
            <person name="Feng L."/>
            <person name="Finet C."/>
            <person name="Floyd S.K."/>
            <person name="Frommer W.B."/>
            <person name="Fujita T."/>
            <person name="Gramzow L."/>
            <person name="Gutensohn M."/>
            <person name="Harholt J."/>
            <person name="Hattori M."/>
            <person name="Heyl A."/>
            <person name="Hirai T."/>
            <person name="Hiwatashi Y."/>
            <person name="Ishikawa M."/>
            <person name="Iwata M."/>
            <person name="Karol K.G."/>
            <person name="Koehler B."/>
            <person name="Kolukisaoglu U."/>
            <person name="Kubo M."/>
            <person name="Kurata T."/>
            <person name="Lalonde S."/>
            <person name="Li K."/>
            <person name="Li Y."/>
            <person name="Litt A."/>
            <person name="Lyons E."/>
            <person name="Manning G."/>
            <person name="Maruyama T."/>
            <person name="Michael T.P."/>
            <person name="Mikami K."/>
            <person name="Miyazaki S."/>
            <person name="Morinaga S."/>
            <person name="Murata T."/>
            <person name="Mueller-Roeber B."/>
            <person name="Nelson D.R."/>
            <person name="Obara M."/>
            <person name="Oguri Y."/>
            <person name="Olmstead R.G."/>
            <person name="Onodera N."/>
            <person name="Petersen B.L."/>
            <person name="Pils B."/>
            <person name="Prigge M."/>
            <person name="Rensing S.A."/>
            <person name="Riano-Pachon D.M."/>
            <person name="Roberts A.W."/>
            <person name="Sato Y."/>
            <person name="Scheller H.V."/>
            <person name="Schulz B."/>
            <person name="Schulz C."/>
            <person name="Shakirov E.V."/>
            <person name="Shibagaki N."/>
            <person name="Shinohara N."/>
            <person name="Shippen D.E."/>
            <person name="Soerensen I."/>
            <person name="Sotooka R."/>
            <person name="Sugimoto N."/>
            <person name="Sugita M."/>
            <person name="Sumikawa N."/>
            <person name="Tanurdzic M."/>
            <person name="Theissen G."/>
            <person name="Ulvskov P."/>
            <person name="Wakazuki S."/>
            <person name="Weng J.K."/>
            <person name="Willats W.W."/>
            <person name="Wipf D."/>
            <person name="Wolf P.G."/>
            <person name="Yang L."/>
            <person name="Zimmer A.D."/>
            <person name="Zhu Q."/>
            <person name="Mitros T."/>
            <person name="Hellsten U."/>
            <person name="Loque D."/>
            <person name="Otillar R."/>
            <person name="Salamov A."/>
            <person name="Schmutz J."/>
            <person name="Shapiro H."/>
            <person name="Lindquist E."/>
            <person name="Lucas S."/>
            <person name="Rokhsar D."/>
            <person name="Grigoriev I.V."/>
        </authorList>
    </citation>
    <scope>NUCLEOTIDE SEQUENCE [LARGE SCALE GENOMIC DNA]</scope>
</reference>
<dbReference type="PANTHER" id="PTHR14237:SF76">
    <property type="entry name" value="OS03G0765800 PROTEIN"/>
    <property type="match status" value="1"/>
</dbReference>
<evidence type="ECO:0000313" key="3">
    <source>
        <dbReference type="Proteomes" id="UP000001514"/>
    </source>
</evidence>
<dbReference type="InParanoid" id="D8T6D0"/>
<dbReference type="EMBL" id="GL377680">
    <property type="protein sequence ID" value="EFJ07806.1"/>
    <property type="molecule type" value="Genomic_DNA"/>
</dbReference>
<feature type="non-terminal residue" evidence="2">
    <location>
        <position position="1"/>
    </location>
</feature>
<dbReference type="eggNOG" id="KOG2142">
    <property type="taxonomic scope" value="Eukaryota"/>
</dbReference>
<dbReference type="PANTHER" id="PTHR14237">
    <property type="entry name" value="MOLYBDOPTERIN COFACTOR SULFURASE MOSC"/>
    <property type="match status" value="1"/>
</dbReference>
<dbReference type="KEGG" id="smo:SELMODRAFT_42315"/>
<dbReference type="Proteomes" id="UP000001514">
    <property type="component" value="Unassembled WGS sequence"/>
</dbReference>
<dbReference type="Gramene" id="EFJ07806">
    <property type="protein sequence ID" value="EFJ07806"/>
    <property type="gene ID" value="SELMODRAFT_42315"/>
</dbReference>
<proteinExistence type="predicted"/>
<dbReference type="AlphaFoldDB" id="D8T6D0"/>
<dbReference type="InterPro" id="IPR015421">
    <property type="entry name" value="PyrdxlP-dep_Trfase_major"/>
</dbReference>
<feature type="compositionally biased region" description="Acidic residues" evidence="1">
    <location>
        <begin position="331"/>
        <end position="340"/>
    </location>
</feature>
<gene>
    <name evidence="2" type="ORF">SELMODRAFT_42315</name>
</gene>
<dbReference type="Gene3D" id="3.40.640.10">
    <property type="entry name" value="Type I PLP-dependent aspartate aminotransferase-like (Major domain)"/>
    <property type="match status" value="1"/>
</dbReference>
<name>D8T6D0_SELML</name>
<accession>D8T6D0</accession>
<protein>
    <recommendedName>
        <fullName evidence="4">Aminotransferase class V domain-containing protein</fullName>
    </recommendedName>
</protein>
<evidence type="ECO:0000256" key="1">
    <source>
        <dbReference type="SAM" id="MobiDB-lite"/>
    </source>
</evidence>
<dbReference type="InterPro" id="IPR015424">
    <property type="entry name" value="PyrdxlP-dep_Trfase"/>
</dbReference>
<feature type="compositionally biased region" description="Basic and acidic residues" evidence="1">
    <location>
        <begin position="341"/>
        <end position="351"/>
    </location>
</feature>
<feature type="non-terminal residue" evidence="2">
    <location>
        <position position="531"/>
    </location>
</feature>
<keyword evidence="3" id="KW-1185">Reference proteome</keyword>
<dbReference type="SUPFAM" id="SSF53383">
    <property type="entry name" value="PLP-dependent transferases"/>
    <property type="match status" value="1"/>
</dbReference>
<dbReference type="STRING" id="88036.D8T6D0"/>
<organism evidence="3">
    <name type="scientific">Selaginella moellendorffii</name>
    <name type="common">Spikemoss</name>
    <dbReference type="NCBI Taxonomy" id="88036"/>
    <lineage>
        <taxon>Eukaryota</taxon>
        <taxon>Viridiplantae</taxon>
        <taxon>Streptophyta</taxon>
        <taxon>Embryophyta</taxon>
        <taxon>Tracheophyta</taxon>
        <taxon>Lycopodiopsida</taxon>
        <taxon>Selaginellales</taxon>
        <taxon>Selaginellaceae</taxon>
        <taxon>Selaginella</taxon>
    </lineage>
</organism>
<evidence type="ECO:0000313" key="2">
    <source>
        <dbReference type="EMBL" id="EFJ07806.1"/>
    </source>
</evidence>
<dbReference type="HOGENOM" id="CLU_015216_0_0_1"/>
<sequence>PKSVFTRAEDLPGLESALASFLAEHPSFESTSAVDETRESDYPHLRAANRACFDYCGFGLFSFTQRFTAGRQRSSFSLVSAGSSGSLAAQAAFATTEPNTLQSELRSRVLDYLNVGDGSYSAVFTASKRAAFALVADCYDFRARSKLVTVYDHESESVKALTTAAVRSGGRTCAARFRWPTLRLCGEQLAAELKTRGKGSRLLKKKTGTAGGTAGGRRRGLFVFPTQSRITGTKYSYQWMTMAEKHRWDVLLDVSAMGPRDMGSLGLSLFRPDFIICSFYKIFGSDPTGFGCLLIKDSSMASLRSSSSSPGIGMVRVVPDLGDDEELAEDLDENDDIDDDQRERQQQHRPEPLIVCQGLDHANTMGLNKTNCRIKSLMDWLIASMSSLFHHIPGSSSSSLSAPSTATKRWRRRPLVQIFGPKAQIDRGPAVAFNLYDQKGALIQPTLVQKLADRSSISLGCGVLSNLFLEEVVFSDHSGGGAHSGSMKKLADLPVLTATLGLVSNFEDVHRLWTFAAKFLEPEFLTGELLR</sequence>
<evidence type="ECO:0008006" key="4">
    <source>
        <dbReference type="Google" id="ProtNLM"/>
    </source>
</evidence>
<feature type="region of interest" description="Disordered" evidence="1">
    <location>
        <begin position="331"/>
        <end position="353"/>
    </location>
</feature>
<dbReference type="OMA" id="TQMHESE"/>